<protein>
    <recommendedName>
        <fullName evidence="6">triacylglycerol lipase</fullName>
        <ecNumber evidence="6">3.1.1.3</ecNumber>
    </recommendedName>
    <alternativeName>
        <fullName evidence="17">Autophagy-related protein 15</fullName>
    </alternativeName>
</protein>
<evidence type="ECO:0000256" key="18">
    <source>
        <dbReference type="ARBA" id="ARBA00047591"/>
    </source>
</evidence>
<sequence length="381" mass="41506">MGLQRGVWLLLALVAAALLLLPSERVHTTQTEVKRVHRLKDVRGFLAQRTKNALYSVNEPGAWEAVDVVAPNVTDRETLLMLAHMATQAYYKIPAPIPNAPQWKWSSAFGWEQEGLRGHIFATENNRTVVVALKGTSASFLPGGDTGGRDKDNDNLLFSCCCAAVSKAWTPVCGCAGADNQCDASCVGRALIEKSLYYPAATDMYNNISYFYPDSQLWITGHSLGGVLASFLGMTFGVPAIAFESPGDRLAASRLHLPLPPAEWSDEEAYAMAPVTHVYHTADSLATGQCQGPTSICSRTGFAMETKCHAGQSIVYDTVRYLGWSVGVLPHRITYVISELLSEDWDKRAARGGRAAPDDLGAVPRPGRESMCQDCSNWQFM</sequence>
<evidence type="ECO:0000256" key="2">
    <source>
        <dbReference type="ARBA" id="ARBA00004270"/>
    </source>
</evidence>
<keyword evidence="15" id="KW-0472">Membrane</keyword>
<dbReference type="InterPro" id="IPR050805">
    <property type="entry name" value="ATG15_Lipase"/>
</dbReference>
<comment type="similarity">
    <text evidence="4">Belongs to the AB hydrolase superfamily. Lipase family.</text>
</comment>
<evidence type="ECO:0000256" key="10">
    <source>
        <dbReference type="ARBA" id="ARBA00022963"/>
    </source>
</evidence>
<dbReference type="GO" id="GO:0034727">
    <property type="term" value="P:piecemeal microautophagy of the nucleus"/>
    <property type="evidence" value="ECO:0007669"/>
    <property type="project" value="TreeGrafter"/>
</dbReference>
<evidence type="ECO:0000256" key="3">
    <source>
        <dbReference type="ARBA" id="ARBA00004343"/>
    </source>
</evidence>
<proteinExistence type="inferred from homology"/>
<dbReference type="Gene3D" id="3.40.50.1820">
    <property type="entry name" value="alpha/beta hydrolase"/>
    <property type="match status" value="1"/>
</dbReference>
<comment type="catalytic activity">
    <reaction evidence="1">
        <text>a triacylglycerol + H2O = a diacylglycerol + a fatty acid + H(+)</text>
        <dbReference type="Rhea" id="RHEA:12044"/>
        <dbReference type="ChEBI" id="CHEBI:15377"/>
        <dbReference type="ChEBI" id="CHEBI:15378"/>
        <dbReference type="ChEBI" id="CHEBI:17855"/>
        <dbReference type="ChEBI" id="CHEBI:18035"/>
        <dbReference type="ChEBI" id="CHEBI:28868"/>
        <dbReference type="EC" id="3.1.1.3"/>
    </reaction>
</comment>
<dbReference type="GO" id="GO:0004806">
    <property type="term" value="F:triacylglycerol lipase activity"/>
    <property type="evidence" value="ECO:0007669"/>
    <property type="project" value="UniProtKB-EC"/>
</dbReference>
<comment type="catalytic activity">
    <reaction evidence="18">
        <text>a diacylglycerol + H2O = a monoacylglycerol + a fatty acid + H(+)</text>
        <dbReference type="Rhea" id="RHEA:32731"/>
        <dbReference type="ChEBI" id="CHEBI:15377"/>
        <dbReference type="ChEBI" id="CHEBI:15378"/>
        <dbReference type="ChEBI" id="CHEBI:17408"/>
        <dbReference type="ChEBI" id="CHEBI:18035"/>
        <dbReference type="ChEBI" id="CHEBI:28868"/>
    </reaction>
</comment>
<evidence type="ECO:0000256" key="11">
    <source>
        <dbReference type="ARBA" id="ARBA00022968"/>
    </source>
</evidence>
<evidence type="ECO:0000256" key="9">
    <source>
        <dbReference type="ARBA" id="ARBA00022801"/>
    </source>
</evidence>
<evidence type="ECO:0000256" key="4">
    <source>
        <dbReference type="ARBA" id="ARBA00010701"/>
    </source>
</evidence>
<comment type="catalytic activity">
    <reaction evidence="19">
        <text>a monoacylglycerol + H2O = glycerol + a fatty acid + H(+)</text>
        <dbReference type="Rhea" id="RHEA:15245"/>
        <dbReference type="ChEBI" id="CHEBI:15377"/>
        <dbReference type="ChEBI" id="CHEBI:15378"/>
        <dbReference type="ChEBI" id="CHEBI:17408"/>
        <dbReference type="ChEBI" id="CHEBI:17754"/>
        <dbReference type="ChEBI" id="CHEBI:28868"/>
    </reaction>
</comment>
<dbReference type="InterPro" id="IPR029058">
    <property type="entry name" value="AB_hydrolase_fold"/>
</dbReference>
<feature type="chain" id="PRO_5041995319" description="triacylglycerol lipase" evidence="20">
    <location>
        <begin position="29"/>
        <end position="381"/>
    </location>
</feature>
<organism evidence="21 22">
    <name type="scientific">Malassezia japonica</name>
    <dbReference type="NCBI Taxonomy" id="223818"/>
    <lineage>
        <taxon>Eukaryota</taxon>
        <taxon>Fungi</taxon>
        <taxon>Dikarya</taxon>
        <taxon>Basidiomycota</taxon>
        <taxon>Ustilaginomycotina</taxon>
        <taxon>Malasseziomycetes</taxon>
        <taxon>Malasseziales</taxon>
        <taxon>Malasseziaceae</taxon>
        <taxon>Malassezia</taxon>
    </lineage>
</organism>
<dbReference type="GO" id="GO:0046461">
    <property type="term" value="P:neutral lipid catabolic process"/>
    <property type="evidence" value="ECO:0007669"/>
    <property type="project" value="TreeGrafter"/>
</dbReference>
<dbReference type="Pfam" id="PF26363">
    <property type="entry name" value="Phospholipase-like"/>
    <property type="match status" value="1"/>
</dbReference>
<dbReference type="EC" id="3.1.1.3" evidence="6"/>
<dbReference type="GO" id="GO:0004620">
    <property type="term" value="F:phospholipase activity"/>
    <property type="evidence" value="ECO:0007669"/>
    <property type="project" value="TreeGrafter"/>
</dbReference>
<name>A0AAF0EY57_9BASI</name>
<evidence type="ECO:0000313" key="21">
    <source>
        <dbReference type="EMBL" id="WFD37344.1"/>
    </source>
</evidence>
<keyword evidence="16" id="KW-0325">Glycoprotein</keyword>
<keyword evidence="7" id="KW-0812">Transmembrane</keyword>
<dbReference type="SUPFAM" id="SSF53474">
    <property type="entry name" value="alpha/beta-Hydrolases"/>
    <property type="match status" value="1"/>
</dbReference>
<keyword evidence="10" id="KW-0442">Lipid degradation</keyword>
<dbReference type="EMBL" id="CP119958">
    <property type="protein sequence ID" value="WFD37344.1"/>
    <property type="molecule type" value="Genomic_DNA"/>
</dbReference>
<keyword evidence="9 21" id="KW-0378">Hydrolase</keyword>
<evidence type="ECO:0000256" key="8">
    <source>
        <dbReference type="ARBA" id="ARBA00022753"/>
    </source>
</evidence>
<evidence type="ECO:0000256" key="20">
    <source>
        <dbReference type="SAM" id="SignalP"/>
    </source>
</evidence>
<keyword evidence="8" id="KW-0967">Endosome</keyword>
<comment type="subunit">
    <text evidence="5">Binds to both phosphatidylinositol (PI) and phosphatidylinositol 3,5-bisphosphate (PIP2).</text>
</comment>
<reference evidence="21" key="1">
    <citation type="submission" date="2023-03" db="EMBL/GenBank/DDBJ databases">
        <title>Mating type loci evolution in Malassezia.</title>
        <authorList>
            <person name="Coelho M.A."/>
        </authorList>
    </citation>
    <scope>NUCLEOTIDE SEQUENCE</scope>
    <source>
        <strain evidence="21">CBS 9431</strain>
    </source>
</reference>
<dbReference type="PANTHER" id="PTHR47175:SF2">
    <property type="entry name" value="LIPASE ATG15-RELATED"/>
    <property type="match status" value="1"/>
</dbReference>
<comment type="subcellular location">
    <subcellularLocation>
        <location evidence="3">Endosome</location>
        <location evidence="3">Multivesicular body membrane</location>
        <topology evidence="3">Single-pass type II membrane protein</topology>
    </subcellularLocation>
    <subcellularLocation>
        <location evidence="2">Prevacuolar compartment membrane</location>
        <topology evidence="2">Single-pass type II membrane protein</topology>
    </subcellularLocation>
</comment>
<keyword evidence="13" id="KW-0072">Autophagy</keyword>
<evidence type="ECO:0000256" key="19">
    <source>
        <dbReference type="ARBA" id="ARBA00048461"/>
    </source>
</evidence>
<evidence type="ECO:0000256" key="6">
    <source>
        <dbReference type="ARBA" id="ARBA00013279"/>
    </source>
</evidence>
<keyword evidence="22" id="KW-1185">Reference proteome</keyword>
<feature type="signal peptide" evidence="20">
    <location>
        <begin position="1"/>
        <end position="28"/>
    </location>
</feature>
<dbReference type="AlphaFoldDB" id="A0AAF0EY57"/>
<evidence type="ECO:0000256" key="14">
    <source>
        <dbReference type="ARBA" id="ARBA00023098"/>
    </source>
</evidence>
<dbReference type="RefSeq" id="XP_060120241.1">
    <property type="nucleotide sequence ID" value="XM_060264258.1"/>
</dbReference>
<evidence type="ECO:0000256" key="1">
    <source>
        <dbReference type="ARBA" id="ARBA00001024"/>
    </source>
</evidence>
<dbReference type="GO" id="GO:0032585">
    <property type="term" value="C:multivesicular body membrane"/>
    <property type="evidence" value="ECO:0007669"/>
    <property type="project" value="UniProtKB-SubCell"/>
</dbReference>
<dbReference type="GO" id="GO:0006660">
    <property type="term" value="P:phosphatidylserine catabolic process"/>
    <property type="evidence" value="ECO:0007669"/>
    <property type="project" value="TreeGrafter"/>
</dbReference>
<evidence type="ECO:0000256" key="7">
    <source>
        <dbReference type="ARBA" id="ARBA00022692"/>
    </source>
</evidence>
<keyword evidence="11" id="KW-0735">Signal-anchor</keyword>
<evidence type="ECO:0000256" key="13">
    <source>
        <dbReference type="ARBA" id="ARBA00023006"/>
    </source>
</evidence>
<evidence type="ECO:0000256" key="5">
    <source>
        <dbReference type="ARBA" id="ARBA00011137"/>
    </source>
</evidence>
<dbReference type="Proteomes" id="UP001217754">
    <property type="component" value="Chromosome 1"/>
</dbReference>
<dbReference type="PANTHER" id="PTHR47175">
    <property type="entry name" value="LIPASE ATG15-RELATED"/>
    <property type="match status" value="1"/>
</dbReference>
<evidence type="ECO:0000313" key="22">
    <source>
        <dbReference type="Proteomes" id="UP001217754"/>
    </source>
</evidence>
<dbReference type="GeneID" id="85223937"/>
<evidence type="ECO:0000256" key="15">
    <source>
        <dbReference type="ARBA" id="ARBA00023136"/>
    </source>
</evidence>
<keyword evidence="20" id="KW-0732">Signal</keyword>
<dbReference type="GO" id="GO:0005775">
    <property type="term" value="C:vacuolar lumen"/>
    <property type="evidence" value="ECO:0007669"/>
    <property type="project" value="TreeGrafter"/>
</dbReference>
<evidence type="ECO:0000256" key="17">
    <source>
        <dbReference type="ARBA" id="ARBA00029828"/>
    </source>
</evidence>
<gene>
    <name evidence="21" type="primary">ATG15</name>
    <name evidence="21" type="ORF">MJAP1_000288</name>
</gene>
<keyword evidence="14" id="KW-0443">Lipid metabolism</keyword>
<dbReference type="GO" id="GO:0034496">
    <property type="term" value="P:multivesicular body membrane disassembly"/>
    <property type="evidence" value="ECO:0007669"/>
    <property type="project" value="TreeGrafter"/>
</dbReference>
<keyword evidence="12" id="KW-1133">Transmembrane helix</keyword>
<evidence type="ECO:0000256" key="12">
    <source>
        <dbReference type="ARBA" id="ARBA00022989"/>
    </source>
</evidence>
<evidence type="ECO:0000256" key="16">
    <source>
        <dbReference type="ARBA" id="ARBA00023180"/>
    </source>
</evidence>
<accession>A0AAF0EY57</accession>